<keyword evidence="3 6" id="KW-0812">Transmembrane</keyword>
<dbReference type="PANTHER" id="PTHR31123">
    <property type="entry name" value="ACCUMULATION OF DYADS PROTEIN 2-RELATED"/>
    <property type="match status" value="1"/>
</dbReference>
<evidence type="ECO:0000256" key="2">
    <source>
        <dbReference type="ARBA" id="ARBA00005587"/>
    </source>
</evidence>
<reference evidence="7" key="1">
    <citation type="submission" date="2021-02" db="EMBL/GenBank/DDBJ databases">
        <title>Abyssanaerobacter marinus gen.nov., sp., nov, anaerobic bacterium isolated from the Onnuri vent field of Indian Ocean and suggestion of Mogibacteriaceae fam. nov., and proposal of reclassification of ambiguous this family's genus member.</title>
        <authorList>
            <person name="Kim Y.J."/>
            <person name="Yang J.-A."/>
        </authorList>
    </citation>
    <scope>NUCLEOTIDE SEQUENCE</scope>
    <source>
        <strain evidence="7">DSM 2634</strain>
    </source>
</reference>
<gene>
    <name evidence="7" type="ORF">JYB65_12245</name>
</gene>
<feature type="transmembrane region" description="Helical" evidence="6">
    <location>
        <begin position="103"/>
        <end position="125"/>
    </location>
</feature>
<dbReference type="RefSeq" id="WP_206582977.1">
    <property type="nucleotide sequence ID" value="NZ_JAFJZZ010000006.1"/>
</dbReference>
<evidence type="ECO:0000313" key="8">
    <source>
        <dbReference type="Proteomes" id="UP000664545"/>
    </source>
</evidence>
<dbReference type="AlphaFoldDB" id="A0A939DAC2"/>
<organism evidence="7 8">
    <name type="scientific">Clostridium aminobutyricum</name>
    <dbReference type="NCBI Taxonomy" id="33953"/>
    <lineage>
        <taxon>Bacteria</taxon>
        <taxon>Bacillati</taxon>
        <taxon>Bacillota</taxon>
        <taxon>Clostridia</taxon>
        <taxon>Eubacteriales</taxon>
        <taxon>Clostridiaceae</taxon>
        <taxon>Clostridium</taxon>
    </lineage>
</organism>
<keyword evidence="4 6" id="KW-1133">Transmembrane helix</keyword>
<dbReference type="InterPro" id="IPR000791">
    <property type="entry name" value="Gpr1/Fun34/SatP-like"/>
</dbReference>
<evidence type="ECO:0000313" key="7">
    <source>
        <dbReference type="EMBL" id="MBN7774137.1"/>
    </source>
</evidence>
<dbReference type="InterPro" id="IPR051633">
    <property type="entry name" value="AceTr"/>
</dbReference>
<dbReference type="PANTHER" id="PTHR31123:SF1">
    <property type="entry name" value="ACCUMULATION OF DYADS PROTEIN 2-RELATED"/>
    <property type="match status" value="1"/>
</dbReference>
<protein>
    <submittedName>
        <fullName evidence="7">Acetate uptake transporter</fullName>
    </submittedName>
</protein>
<feature type="transmembrane region" description="Helical" evidence="6">
    <location>
        <begin position="16"/>
        <end position="36"/>
    </location>
</feature>
<accession>A0A939DAC2</accession>
<evidence type="ECO:0000256" key="5">
    <source>
        <dbReference type="ARBA" id="ARBA00023136"/>
    </source>
</evidence>
<proteinExistence type="inferred from homology"/>
<evidence type="ECO:0000256" key="3">
    <source>
        <dbReference type="ARBA" id="ARBA00022692"/>
    </source>
</evidence>
<evidence type="ECO:0000256" key="6">
    <source>
        <dbReference type="SAM" id="Phobius"/>
    </source>
</evidence>
<comment type="caution">
    <text evidence="7">The sequence shown here is derived from an EMBL/GenBank/DDBJ whole genome shotgun (WGS) entry which is preliminary data.</text>
</comment>
<dbReference type="EMBL" id="JAFJZZ010000006">
    <property type="protein sequence ID" value="MBN7774137.1"/>
    <property type="molecule type" value="Genomic_DNA"/>
</dbReference>
<dbReference type="GO" id="GO:0015123">
    <property type="term" value="F:acetate transmembrane transporter activity"/>
    <property type="evidence" value="ECO:0007669"/>
    <property type="project" value="TreeGrafter"/>
</dbReference>
<keyword evidence="5 6" id="KW-0472">Membrane</keyword>
<feature type="transmembrane region" description="Helical" evidence="6">
    <location>
        <begin position="160"/>
        <end position="180"/>
    </location>
</feature>
<keyword evidence="8" id="KW-1185">Reference proteome</keyword>
<feature type="transmembrane region" description="Helical" evidence="6">
    <location>
        <begin position="43"/>
        <end position="64"/>
    </location>
</feature>
<comment type="similarity">
    <text evidence="2">Belongs to the acetate uptake transporter (AceTr) (TC 2.A.96) family.</text>
</comment>
<dbReference type="Proteomes" id="UP000664545">
    <property type="component" value="Unassembled WGS sequence"/>
</dbReference>
<feature type="transmembrane region" description="Helical" evidence="6">
    <location>
        <begin position="131"/>
        <end position="148"/>
    </location>
</feature>
<name>A0A939DAC2_CLOAM</name>
<dbReference type="NCBIfam" id="NF038013">
    <property type="entry name" value="AceTr_1"/>
    <property type="match status" value="1"/>
</dbReference>
<dbReference type="GO" id="GO:0005886">
    <property type="term" value="C:plasma membrane"/>
    <property type="evidence" value="ECO:0007669"/>
    <property type="project" value="TreeGrafter"/>
</dbReference>
<evidence type="ECO:0000256" key="1">
    <source>
        <dbReference type="ARBA" id="ARBA00004141"/>
    </source>
</evidence>
<feature type="transmembrane region" description="Helical" evidence="6">
    <location>
        <begin position="70"/>
        <end position="91"/>
    </location>
</feature>
<evidence type="ECO:0000256" key="4">
    <source>
        <dbReference type="ARBA" id="ARBA00022989"/>
    </source>
</evidence>
<sequence>MSENKKLNEIADPGPLGLAAFATTTFVLSLINAQLVPATVADAFLTLGLFYGGLAQLLAGMWEFKKNNTFGATAFTSYGAFWLALAGMVYCEKLGLINYGEDGAIGSGIFLLAWTIFTFYMWIGSMAVNKALLYVFTTLLLTFILLDLEKFGMLADGVPAGFMGLACAAGAWYASAAGVINSTHGKVVLPLGSKGNSAH</sequence>
<dbReference type="Pfam" id="PF01184">
    <property type="entry name" value="Gpr1_Fun34_YaaH"/>
    <property type="match status" value="1"/>
</dbReference>
<comment type="subcellular location">
    <subcellularLocation>
        <location evidence="1">Membrane</location>
        <topology evidence="1">Multi-pass membrane protein</topology>
    </subcellularLocation>
</comment>